<evidence type="ECO:0000313" key="7">
    <source>
        <dbReference type="EMBL" id="CAF1877067.1"/>
    </source>
</evidence>
<dbReference type="EMBL" id="HG994366">
    <property type="protein sequence ID" value="CAF1877067.1"/>
    <property type="molecule type" value="Genomic_DNA"/>
</dbReference>
<reference evidence="7" key="1">
    <citation type="submission" date="2021-01" db="EMBL/GenBank/DDBJ databases">
        <authorList>
            <consortium name="Genoscope - CEA"/>
            <person name="William W."/>
        </authorList>
    </citation>
    <scope>NUCLEOTIDE SEQUENCE</scope>
</reference>
<dbReference type="SMART" id="SM01013">
    <property type="entry name" value="APC2"/>
    <property type="match status" value="1"/>
</dbReference>
<dbReference type="Pfam" id="PF08672">
    <property type="entry name" value="ANAPC2"/>
    <property type="match status" value="1"/>
</dbReference>
<evidence type="ECO:0000256" key="4">
    <source>
        <dbReference type="ARBA" id="ARBA00022786"/>
    </source>
</evidence>
<keyword evidence="3" id="KW-0498">Mitosis</keyword>
<dbReference type="AlphaFoldDB" id="A0A816JZI1"/>
<dbReference type="InterPro" id="IPR036390">
    <property type="entry name" value="WH_DNA-bd_sf"/>
</dbReference>
<evidence type="ECO:0000256" key="5">
    <source>
        <dbReference type="ARBA" id="ARBA00023306"/>
    </source>
</evidence>
<organism evidence="7">
    <name type="scientific">Brassica napus</name>
    <name type="common">Rape</name>
    <dbReference type="NCBI Taxonomy" id="3708"/>
    <lineage>
        <taxon>Eukaryota</taxon>
        <taxon>Viridiplantae</taxon>
        <taxon>Streptophyta</taxon>
        <taxon>Embryophyta</taxon>
        <taxon>Tracheophyta</taxon>
        <taxon>Spermatophyta</taxon>
        <taxon>Magnoliopsida</taxon>
        <taxon>eudicotyledons</taxon>
        <taxon>Gunneridae</taxon>
        <taxon>Pentapetalae</taxon>
        <taxon>rosids</taxon>
        <taxon>malvids</taxon>
        <taxon>Brassicales</taxon>
        <taxon>Brassicaceae</taxon>
        <taxon>Brassiceae</taxon>
        <taxon>Brassica</taxon>
    </lineage>
</organism>
<dbReference type="InterPro" id="IPR014786">
    <property type="entry name" value="ANAPC2_C"/>
</dbReference>
<protein>
    <recommendedName>
        <fullName evidence="1">Anaphase-promoting complex subunit 2</fullName>
    </recommendedName>
</protein>
<dbReference type="FunFam" id="1.10.10.10:FF:000331">
    <property type="entry name" value="Anaphase-promoting complex subunit 2"/>
    <property type="match status" value="1"/>
</dbReference>
<dbReference type="Gene3D" id="1.10.10.10">
    <property type="entry name" value="Winged helix-like DNA-binding domain superfamily/Winged helix DNA-binding domain"/>
    <property type="match status" value="1"/>
</dbReference>
<dbReference type="PANTHER" id="PTHR45957:SF1">
    <property type="entry name" value="ANAPHASE-PROMOTING COMPLEX SUBUNIT 2"/>
    <property type="match status" value="1"/>
</dbReference>
<dbReference type="PANTHER" id="PTHR45957">
    <property type="entry name" value="ANAPHASE-PROMOTING COMPLEX SUBUNIT 2"/>
    <property type="match status" value="1"/>
</dbReference>
<sequence length="170" mass="19307">MQFTVSPTHAAIIMQFQEKKSWNSIDLGAATGIPIDVLNRRVNLWISKGVLRETRGREPNGNVYTLVESMTDSGKNESEELLGGDEESERSIASVEDQLRKEMTIYEKFIMGMLTNFGSMALERIHNTLKMFCVADPSYDKSLQQLQSFLSGLVSEEKLEFRDGMYLLKK</sequence>
<dbReference type="InterPro" id="IPR044554">
    <property type="entry name" value="ANAPC2"/>
</dbReference>
<keyword evidence="4" id="KW-0833">Ubl conjugation pathway</keyword>
<dbReference type="InterPro" id="IPR036317">
    <property type="entry name" value="Cullin_homology_sf"/>
</dbReference>
<dbReference type="GO" id="GO:0005634">
    <property type="term" value="C:nucleus"/>
    <property type="evidence" value="ECO:0007669"/>
    <property type="project" value="UniProtKB-ARBA"/>
</dbReference>
<name>A0A816JZI1_BRANA</name>
<feature type="domain" description="Anaphase-promoting complex subunit 2 C-terminal" evidence="6">
    <location>
        <begin position="109"/>
        <end position="168"/>
    </location>
</feature>
<dbReference type="Proteomes" id="UP001295469">
    <property type="component" value="Chromosome C02"/>
</dbReference>
<proteinExistence type="predicted"/>
<evidence type="ECO:0000259" key="6">
    <source>
        <dbReference type="SMART" id="SM01013"/>
    </source>
</evidence>
<dbReference type="SUPFAM" id="SSF46785">
    <property type="entry name" value="Winged helix' DNA-binding domain"/>
    <property type="match status" value="1"/>
</dbReference>
<dbReference type="GO" id="GO:0051301">
    <property type="term" value="P:cell division"/>
    <property type="evidence" value="ECO:0007669"/>
    <property type="project" value="UniProtKB-KW"/>
</dbReference>
<dbReference type="Gene3D" id="3.30.230.130">
    <property type="entry name" value="Cullin, Chain C, Domain 2"/>
    <property type="match status" value="1"/>
</dbReference>
<gene>
    <name evidence="7" type="ORF">DARMORV10_C02P00140.1</name>
</gene>
<accession>A0A816JZI1</accession>
<evidence type="ECO:0000256" key="3">
    <source>
        <dbReference type="ARBA" id="ARBA00022776"/>
    </source>
</evidence>
<dbReference type="InterPro" id="IPR036388">
    <property type="entry name" value="WH-like_DNA-bd_sf"/>
</dbReference>
<dbReference type="SUPFAM" id="SSF75632">
    <property type="entry name" value="Cullin homology domain"/>
    <property type="match status" value="1"/>
</dbReference>
<evidence type="ECO:0000256" key="1">
    <source>
        <dbReference type="ARBA" id="ARBA00016068"/>
    </source>
</evidence>
<evidence type="ECO:0000256" key="2">
    <source>
        <dbReference type="ARBA" id="ARBA00022618"/>
    </source>
</evidence>
<keyword evidence="2" id="KW-0132">Cell division</keyword>
<keyword evidence="5" id="KW-0131">Cell cycle</keyword>